<dbReference type="EMBL" id="JAFIRN010000014">
    <property type="protein sequence ID" value="KAG5835541.1"/>
    <property type="molecule type" value="Genomic_DNA"/>
</dbReference>
<dbReference type="InterPro" id="IPR001680">
    <property type="entry name" value="WD40_rpt"/>
</dbReference>
<proteinExistence type="predicted"/>
<reference evidence="9" key="1">
    <citation type="submission" date="2021-01" db="EMBL/GenBank/DDBJ databases">
        <title>A chromosome-scale assembly of European eel, Anguilla anguilla.</title>
        <authorList>
            <person name="Henkel C."/>
            <person name="Jong-Raadsen S.A."/>
            <person name="Dufour S."/>
            <person name="Weltzien F.-A."/>
            <person name="Palstra A.P."/>
            <person name="Pelster B."/>
            <person name="Spaink H.P."/>
            <person name="Van Den Thillart G.E."/>
            <person name="Jansen H."/>
            <person name="Zahm M."/>
            <person name="Klopp C."/>
            <person name="Cedric C."/>
            <person name="Louis A."/>
            <person name="Berthelot C."/>
            <person name="Parey E."/>
            <person name="Roest Crollius H."/>
            <person name="Montfort J."/>
            <person name="Robinson-Rechavi M."/>
            <person name="Bucao C."/>
            <person name="Bouchez O."/>
            <person name="Gislard M."/>
            <person name="Lluch J."/>
            <person name="Milhes M."/>
            <person name="Lampietro C."/>
            <person name="Lopez Roques C."/>
            <person name="Donnadieu C."/>
            <person name="Braasch I."/>
            <person name="Desvignes T."/>
            <person name="Postlethwait J."/>
            <person name="Bobe J."/>
            <person name="Guiguen Y."/>
            <person name="Dirks R."/>
        </authorList>
    </citation>
    <scope>NUCLEOTIDE SEQUENCE</scope>
    <source>
        <strain evidence="9">Tag_6206</strain>
        <tissue evidence="9">Liver</tissue>
    </source>
</reference>
<accession>A0A9D3RM98</accession>
<dbReference type="InterPro" id="IPR052139">
    <property type="entry name" value="Methylosome_Comp_WDR77"/>
</dbReference>
<dbReference type="PROSITE" id="PS50294">
    <property type="entry name" value="WD_REPEATS_REGION"/>
    <property type="match status" value="2"/>
</dbReference>
<dbReference type="InterPro" id="IPR036322">
    <property type="entry name" value="WD40_repeat_dom_sf"/>
</dbReference>
<evidence type="ECO:0000256" key="1">
    <source>
        <dbReference type="ARBA" id="ARBA00004496"/>
    </source>
</evidence>
<gene>
    <name evidence="9" type="ORF">ANANG_G00245110</name>
</gene>
<dbReference type="OMA" id="QMGCNAS"/>
<feature type="repeat" description="WD" evidence="8">
    <location>
        <begin position="117"/>
        <end position="158"/>
    </location>
</feature>
<sequence>MKSTATMIKENRWNIPPNAPACMEKHLDSVHYRPDGTLLLGASSLTGRCWLGSIWVYKDPRKAPNEGYCNAGVQTEAGVSEAKWLSGRSILLASDSGAVELWELSEDESLLVNKFSRHEHDDIVTSVSPVAGGEQVASGSMDACIKMWDLAQQTVVNTHKGHAGSVICVSCSPTDESLMLSCGQDGRLLLWDNRKPKPAARLEVVAPSCRPICIAWHPQQSNIFAYGDELGRVTLRELQEGGSTQTVSPHSRRISGLAYSTHSAPLLASVSDDCSVAVLDSELSEIFRDRRHQDFVRSACWAPGGSDTLTTVGWDHQVFHHSAGQAQPASVASTSPP</sequence>
<evidence type="ECO:0000256" key="5">
    <source>
        <dbReference type="ARBA" id="ARBA00040457"/>
    </source>
</evidence>
<dbReference type="InterPro" id="IPR019775">
    <property type="entry name" value="WD40_repeat_CS"/>
</dbReference>
<keyword evidence="10" id="KW-1185">Reference proteome</keyword>
<dbReference type="Pfam" id="PF00400">
    <property type="entry name" value="WD40"/>
    <property type="match status" value="2"/>
</dbReference>
<evidence type="ECO:0000256" key="6">
    <source>
        <dbReference type="ARBA" id="ARBA00041554"/>
    </source>
</evidence>
<dbReference type="Proteomes" id="UP001044222">
    <property type="component" value="Chromosome 14"/>
</dbReference>
<dbReference type="GO" id="GO:0034709">
    <property type="term" value="C:methylosome"/>
    <property type="evidence" value="ECO:0007669"/>
    <property type="project" value="TreeGrafter"/>
</dbReference>
<dbReference type="SUPFAM" id="SSF50978">
    <property type="entry name" value="WD40 repeat-like"/>
    <property type="match status" value="1"/>
</dbReference>
<name>A0A9D3RM98_ANGAN</name>
<evidence type="ECO:0000313" key="10">
    <source>
        <dbReference type="Proteomes" id="UP001044222"/>
    </source>
</evidence>
<dbReference type="OrthoDB" id="10260946at2759"/>
<dbReference type="AlphaFoldDB" id="A0A9D3RM98"/>
<keyword evidence="4" id="KW-0677">Repeat</keyword>
<dbReference type="PANTHER" id="PTHR46853">
    <property type="entry name" value="METHYLOSOME PROTEIN 50"/>
    <property type="match status" value="1"/>
</dbReference>
<protein>
    <recommendedName>
        <fullName evidence="5">Methylosome protein WDR77</fullName>
    </recommendedName>
    <alternativeName>
        <fullName evidence="7">Methylosome protein 50</fullName>
    </alternativeName>
    <alternativeName>
        <fullName evidence="6">WD repeat-containing protein 77</fullName>
    </alternativeName>
</protein>
<dbReference type="PROSITE" id="PS50082">
    <property type="entry name" value="WD_REPEATS_2"/>
    <property type="match status" value="2"/>
</dbReference>
<dbReference type="GO" id="GO:0007309">
    <property type="term" value="P:oocyte axis specification"/>
    <property type="evidence" value="ECO:0007669"/>
    <property type="project" value="TreeGrafter"/>
</dbReference>
<organism evidence="9 10">
    <name type="scientific">Anguilla anguilla</name>
    <name type="common">European freshwater eel</name>
    <name type="synonym">Muraena anguilla</name>
    <dbReference type="NCBI Taxonomy" id="7936"/>
    <lineage>
        <taxon>Eukaryota</taxon>
        <taxon>Metazoa</taxon>
        <taxon>Chordata</taxon>
        <taxon>Craniata</taxon>
        <taxon>Vertebrata</taxon>
        <taxon>Euteleostomi</taxon>
        <taxon>Actinopterygii</taxon>
        <taxon>Neopterygii</taxon>
        <taxon>Teleostei</taxon>
        <taxon>Anguilliformes</taxon>
        <taxon>Anguillidae</taxon>
        <taxon>Anguilla</taxon>
    </lineage>
</organism>
<keyword evidence="2" id="KW-0963">Cytoplasm</keyword>
<keyword evidence="3 8" id="KW-0853">WD repeat</keyword>
<dbReference type="PROSITE" id="PS00678">
    <property type="entry name" value="WD_REPEATS_1"/>
    <property type="match status" value="1"/>
</dbReference>
<feature type="repeat" description="WD" evidence="8">
    <location>
        <begin position="159"/>
        <end position="201"/>
    </location>
</feature>
<evidence type="ECO:0000256" key="3">
    <source>
        <dbReference type="ARBA" id="ARBA00022574"/>
    </source>
</evidence>
<dbReference type="PANTHER" id="PTHR46853:SF1">
    <property type="entry name" value="METHYLOSOME PROTEIN 50"/>
    <property type="match status" value="1"/>
</dbReference>
<evidence type="ECO:0000256" key="7">
    <source>
        <dbReference type="ARBA" id="ARBA00041769"/>
    </source>
</evidence>
<dbReference type="SMART" id="SM00320">
    <property type="entry name" value="WD40"/>
    <property type="match status" value="5"/>
</dbReference>
<dbReference type="InterPro" id="IPR015943">
    <property type="entry name" value="WD40/YVTN_repeat-like_dom_sf"/>
</dbReference>
<evidence type="ECO:0000256" key="4">
    <source>
        <dbReference type="ARBA" id="ARBA00022737"/>
    </source>
</evidence>
<dbReference type="Gene3D" id="2.130.10.10">
    <property type="entry name" value="YVTN repeat-like/Quinoprotein amine dehydrogenase"/>
    <property type="match status" value="1"/>
</dbReference>
<comment type="subcellular location">
    <subcellularLocation>
        <location evidence="1">Cytoplasm</location>
    </subcellularLocation>
</comment>
<evidence type="ECO:0000313" key="9">
    <source>
        <dbReference type="EMBL" id="KAG5835541.1"/>
    </source>
</evidence>
<comment type="caution">
    <text evidence="9">The sequence shown here is derived from an EMBL/GenBank/DDBJ whole genome shotgun (WGS) entry which is preliminary data.</text>
</comment>
<evidence type="ECO:0000256" key="2">
    <source>
        <dbReference type="ARBA" id="ARBA00022490"/>
    </source>
</evidence>
<evidence type="ECO:0000256" key="8">
    <source>
        <dbReference type="PROSITE-ProRule" id="PRU00221"/>
    </source>
</evidence>